<protein>
    <submittedName>
        <fullName evidence="2">Uncharacterized protein</fullName>
    </submittedName>
</protein>
<name>A0A9W8WTQ2_9PLEO</name>
<feature type="compositionally biased region" description="Pro residues" evidence="1">
    <location>
        <begin position="214"/>
        <end position="230"/>
    </location>
</feature>
<feature type="compositionally biased region" description="Pro residues" evidence="1">
    <location>
        <begin position="145"/>
        <end position="159"/>
    </location>
</feature>
<feature type="region of interest" description="Disordered" evidence="1">
    <location>
        <begin position="31"/>
        <end position="81"/>
    </location>
</feature>
<organism evidence="2 3">
    <name type="scientific">Didymella glomerata</name>
    <dbReference type="NCBI Taxonomy" id="749621"/>
    <lineage>
        <taxon>Eukaryota</taxon>
        <taxon>Fungi</taxon>
        <taxon>Dikarya</taxon>
        <taxon>Ascomycota</taxon>
        <taxon>Pezizomycotina</taxon>
        <taxon>Dothideomycetes</taxon>
        <taxon>Pleosporomycetidae</taxon>
        <taxon>Pleosporales</taxon>
        <taxon>Pleosporineae</taxon>
        <taxon>Didymellaceae</taxon>
        <taxon>Didymella</taxon>
    </lineage>
</organism>
<feature type="region of interest" description="Disordered" evidence="1">
    <location>
        <begin position="139"/>
        <end position="251"/>
    </location>
</feature>
<dbReference type="EMBL" id="JAPEUV010000107">
    <property type="protein sequence ID" value="KAJ4332865.1"/>
    <property type="molecule type" value="Genomic_DNA"/>
</dbReference>
<comment type="caution">
    <text evidence="2">The sequence shown here is derived from an EMBL/GenBank/DDBJ whole genome shotgun (WGS) entry which is preliminary data.</text>
</comment>
<dbReference type="Proteomes" id="UP001140562">
    <property type="component" value="Unassembled WGS sequence"/>
</dbReference>
<sequence>MAYPPTKPQQAGARWPNHISYNQENTVRECAGGARGLPQTPRKSHRQDWQRETDVMKALPRQPKPRQPLQKMDSNCTADEQRISGTKHPMESEQLVTMIDDYLFKLAHHSPDQPRPSSSGTMFVDFGADGEVEVSYRNGVNKKLPTPPVPSKIPRPSKPASPRQTMEIKHHPQITKCEQRTETRTKPRSNRPSQSSRHDSVLDPSANHSIDISLPPPFPPPNRPLPPLPSQIPVNLQSRKSYPPQVRSTSRVVSTMKAHYSSPASSTMTHHTARNGAEGAYTVIEAEGMTASYQSGGLTQSFSVDPAAYAQPARVNSQADSQKTQYLDIPVPTYRFTPDASVRSSPSYVPLKKMDTNKSLPPLPSKELGVAKKEKKRHMIAQFVRKVLQKIEVRR</sequence>
<feature type="compositionally biased region" description="Basic and acidic residues" evidence="1">
    <location>
        <begin position="46"/>
        <end position="55"/>
    </location>
</feature>
<evidence type="ECO:0000313" key="3">
    <source>
        <dbReference type="Proteomes" id="UP001140562"/>
    </source>
</evidence>
<dbReference type="AlphaFoldDB" id="A0A9W8WTQ2"/>
<feature type="compositionally biased region" description="Polar residues" evidence="1">
    <location>
        <begin position="234"/>
        <end position="251"/>
    </location>
</feature>
<feature type="region of interest" description="Disordered" evidence="1">
    <location>
        <begin position="347"/>
        <end position="366"/>
    </location>
</feature>
<keyword evidence="3" id="KW-1185">Reference proteome</keyword>
<gene>
    <name evidence="2" type="ORF">N0V87_008078</name>
</gene>
<reference evidence="2" key="1">
    <citation type="submission" date="2022-10" db="EMBL/GenBank/DDBJ databases">
        <title>Tapping the CABI collections for fungal endophytes: first genome assemblies for Collariella, Neodidymelliopsis, Ascochyta clinopodiicola, Didymella pomorum, Didymosphaeria variabile, Neocosmospora piperis and Neocucurbitaria cava.</title>
        <authorList>
            <person name="Hill R."/>
        </authorList>
    </citation>
    <scope>NUCLEOTIDE SEQUENCE</scope>
    <source>
        <strain evidence="2">IMI 360193</strain>
    </source>
</reference>
<dbReference type="OrthoDB" id="3799947at2759"/>
<evidence type="ECO:0000256" key="1">
    <source>
        <dbReference type="SAM" id="MobiDB-lite"/>
    </source>
</evidence>
<evidence type="ECO:0000313" key="2">
    <source>
        <dbReference type="EMBL" id="KAJ4332865.1"/>
    </source>
</evidence>
<proteinExistence type="predicted"/>
<accession>A0A9W8WTQ2</accession>